<feature type="compositionally biased region" description="Basic and acidic residues" evidence="1">
    <location>
        <begin position="196"/>
        <end position="211"/>
    </location>
</feature>
<gene>
    <name evidence="2" type="ORF">FRACYDRAFT_253916</name>
</gene>
<dbReference type="GO" id="GO:0005737">
    <property type="term" value="C:cytoplasm"/>
    <property type="evidence" value="ECO:0007669"/>
    <property type="project" value="TreeGrafter"/>
</dbReference>
<dbReference type="KEGG" id="fcy:FRACYDRAFT_253916"/>
<feature type="compositionally biased region" description="Basic and acidic residues" evidence="1">
    <location>
        <begin position="171"/>
        <end position="181"/>
    </location>
</feature>
<evidence type="ECO:0000313" key="2">
    <source>
        <dbReference type="EMBL" id="OEU06696.1"/>
    </source>
</evidence>
<dbReference type="Proteomes" id="UP000095751">
    <property type="component" value="Unassembled WGS sequence"/>
</dbReference>
<reference evidence="2 3" key="1">
    <citation type="submission" date="2016-09" db="EMBL/GenBank/DDBJ databases">
        <title>Extensive genetic diversity and differential bi-allelic expression allows diatom success in the polar Southern Ocean.</title>
        <authorList>
            <consortium name="DOE Joint Genome Institute"/>
            <person name="Mock T."/>
            <person name="Otillar R.P."/>
            <person name="Strauss J."/>
            <person name="Dupont C."/>
            <person name="Frickenhaus S."/>
            <person name="Maumus F."/>
            <person name="Mcmullan M."/>
            <person name="Sanges R."/>
            <person name="Schmutz J."/>
            <person name="Toseland A."/>
            <person name="Valas R."/>
            <person name="Veluchamy A."/>
            <person name="Ward B.J."/>
            <person name="Allen A."/>
            <person name="Barry K."/>
            <person name="Falciatore A."/>
            <person name="Ferrante M."/>
            <person name="Fortunato A.E."/>
            <person name="Gloeckner G."/>
            <person name="Gruber A."/>
            <person name="Hipkin R."/>
            <person name="Janech M."/>
            <person name="Kroth P."/>
            <person name="Leese F."/>
            <person name="Lindquist E."/>
            <person name="Lyon B.R."/>
            <person name="Martin J."/>
            <person name="Mayer C."/>
            <person name="Parker M."/>
            <person name="Quesneville H."/>
            <person name="Raymond J."/>
            <person name="Uhlig C."/>
            <person name="Valentin K.U."/>
            <person name="Worden A.Z."/>
            <person name="Armbrust E.V."/>
            <person name="Bowler C."/>
            <person name="Green B."/>
            <person name="Moulton V."/>
            <person name="Van Oosterhout C."/>
            <person name="Grigoriev I."/>
        </authorList>
    </citation>
    <scope>NUCLEOTIDE SEQUENCE [LARGE SCALE GENOMIC DNA]</scope>
    <source>
        <strain evidence="2 3">CCMP1102</strain>
    </source>
</reference>
<feature type="compositionally biased region" description="Polar residues" evidence="1">
    <location>
        <begin position="155"/>
        <end position="165"/>
    </location>
</feature>
<name>A0A1E7ELH3_9STRA</name>
<sequence>MSTSSSPREIIQISLGPSANAVTAHLLNLQGLAATSSSSSSYCDPNTTHYVQGGGGGGTLVPRVLMIDEATHRVPITSTAPPPTVGENVSTSGGGEGTHHIDSSALSFSGLSTDHCWNGQIQVLGDGHYDISNNPFWNTASALAYSPHSRYHRPVSSSLNSNDHVGNQYRADPENSRHVVWDDNEDEEESDEEDPYERTQRQERAERRWKTETAVQLGQDLDRQVAAGQQQQQQQLQEVQEEESLVTSTQPQQQQGFHFNHWSDIWMPPRDEKSKCILPYSSQSQFVPHWNVSYQQNDGRHSGGTNSTPFLEEWKEDLLFERLRHMLEACDYGIQGVSIATEVCRKKVRALPNKNDELFLVKIINHYQ</sequence>
<dbReference type="InterPro" id="IPR049942">
    <property type="entry name" value="DML1/Misato"/>
</dbReference>
<dbReference type="InterPro" id="IPR036525">
    <property type="entry name" value="Tubulin/FtsZ_GTPase_sf"/>
</dbReference>
<protein>
    <submittedName>
        <fullName evidence="2">Uncharacterized protein</fullName>
    </submittedName>
</protein>
<feature type="region of interest" description="Disordered" evidence="1">
    <location>
        <begin position="150"/>
        <end position="211"/>
    </location>
</feature>
<feature type="region of interest" description="Disordered" evidence="1">
    <location>
        <begin position="75"/>
        <end position="101"/>
    </location>
</feature>
<dbReference type="SUPFAM" id="SSF52490">
    <property type="entry name" value="Tubulin nucleotide-binding domain-like"/>
    <property type="match status" value="1"/>
</dbReference>
<accession>A0A1E7ELH3</accession>
<dbReference type="InParanoid" id="A0A1E7ELH3"/>
<proteinExistence type="predicted"/>
<evidence type="ECO:0000313" key="3">
    <source>
        <dbReference type="Proteomes" id="UP000095751"/>
    </source>
</evidence>
<organism evidence="2 3">
    <name type="scientific">Fragilariopsis cylindrus CCMP1102</name>
    <dbReference type="NCBI Taxonomy" id="635003"/>
    <lineage>
        <taxon>Eukaryota</taxon>
        <taxon>Sar</taxon>
        <taxon>Stramenopiles</taxon>
        <taxon>Ochrophyta</taxon>
        <taxon>Bacillariophyta</taxon>
        <taxon>Bacillariophyceae</taxon>
        <taxon>Bacillariophycidae</taxon>
        <taxon>Bacillariales</taxon>
        <taxon>Bacillariaceae</taxon>
        <taxon>Fragilariopsis</taxon>
    </lineage>
</organism>
<keyword evidence="3" id="KW-1185">Reference proteome</keyword>
<dbReference type="OrthoDB" id="45141at2759"/>
<dbReference type="AlphaFoldDB" id="A0A1E7ELH3"/>
<dbReference type="GO" id="GO:0007005">
    <property type="term" value="P:mitochondrion organization"/>
    <property type="evidence" value="ECO:0007669"/>
    <property type="project" value="InterPro"/>
</dbReference>
<dbReference type="EMBL" id="KV784403">
    <property type="protein sequence ID" value="OEU06696.1"/>
    <property type="molecule type" value="Genomic_DNA"/>
</dbReference>
<feature type="compositionally biased region" description="Acidic residues" evidence="1">
    <location>
        <begin position="182"/>
        <end position="195"/>
    </location>
</feature>
<evidence type="ECO:0000256" key="1">
    <source>
        <dbReference type="SAM" id="MobiDB-lite"/>
    </source>
</evidence>
<dbReference type="PANTHER" id="PTHR13391:SF0">
    <property type="entry name" value="PROTEIN MISATO HOMOLOG 1"/>
    <property type="match status" value="1"/>
</dbReference>
<dbReference type="PANTHER" id="PTHR13391">
    <property type="entry name" value="MITOCHONDRIAL DISTRIBUTION REGULATOR MISATO"/>
    <property type="match status" value="1"/>
</dbReference>